<keyword evidence="2" id="KW-1185">Reference proteome</keyword>
<evidence type="ECO:0000313" key="2">
    <source>
        <dbReference type="Proteomes" id="UP000179734"/>
    </source>
</evidence>
<dbReference type="RefSeq" id="WP_071022451.1">
    <property type="nucleotide sequence ID" value="NZ_MLQM01000014.1"/>
</dbReference>
<evidence type="ECO:0000313" key="1">
    <source>
        <dbReference type="EMBL" id="OHV05644.1"/>
    </source>
</evidence>
<proteinExistence type="predicted"/>
<organism evidence="1 2">
    <name type="scientific">Mycobacterium talmoniae</name>
    <dbReference type="NCBI Taxonomy" id="1858794"/>
    <lineage>
        <taxon>Bacteria</taxon>
        <taxon>Bacillati</taxon>
        <taxon>Actinomycetota</taxon>
        <taxon>Actinomycetes</taxon>
        <taxon>Mycobacteriales</taxon>
        <taxon>Mycobacteriaceae</taxon>
        <taxon>Mycobacterium</taxon>
    </lineage>
</organism>
<dbReference type="AlphaFoldDB" id="A0A1S1NI70"/>
<dbReference type="EMBL" id="MLQM01000014">
    <property type="protein sequence ID" value="OHV05644.1"/>
    <property type="molecule type" value="Genomic_DNA"/>
</dbReference>
<accession>A0A1S1NI70</accession>
<protein>
    <submittedName>
        <fullName evidence="1">Uncharacterized protein</fullName>
    </submittedName>
</protein>
<gene>
    <name evidence="1" type="ORF">BKN37_04835</name>
</gene>
<reference evidence="1 2" key="1">
    <citation type="submission" date="2016-10" db="EMBL/GenBank/DDBJ databases">
        <title>Genome sequence of Mycobacterium talmonii.</title>
        <authorList>
            <person name="Greninger A.L."/>
            <person name="Elliott B."/>
            <person name="Vasireddy S."/>
            <person name="Vasireddy R."/>
        </authorList>
    </citation>
    <scope>NUCLEOTIDE SEQUENCE [LARGE SCALE GENOMIC DNA]</scope>
    <source>
        <strain evidence="2">NE-TNMC-100812</strain>
    </source>
</reference>
<sequence length="65" mass="7076">MTGGLHKFVIMSLVVAFAAFGPSELLAYWWVTRPPGWAEQAQPARWVVGTLEPRTPDPVGPAWGA</sequence>
<dbReference type="Proteomes" id="UP000179734">
    <property type="component" value="Unassembled WGS sequence"/>
</dbReference>
<name>A0A1S1NI70_9MYCO</name>
<comment type="caution">
    <text evidence="1">The sequence shown here is derived from an EMBL/GenBank/DDBJ whole genome shotgun (WGS) entry which is preliminary data.</text>
</comment>